<dbReference type="Gene3D" id="3.50.50.60">
    <property type="entry name" value="FAD/NAD(P)-binding domain"/>
    <property type="match status" value="3"/>
</dbReference>
<reference evidence="2" key="1">
    <citation type="journal article" date="2019" name="Int. J. Syst. Evol. Microbiol.">
        <title>The Global Catalogue of Microorganisms (GCM) 10K type strain sequencing project: providing services to taxonomists for standard genome sequencing and annotation.</title>
        <authorList>
            <consortium name="The Broad Institute Genomics Platform"/>
            <consortium name="The Broad Institute Genome Sequencing Center for Infectious Disease"/>
            <person name="Wu L."/>
            <person name="Ma J."/>
        </authorList>
    </citation>
    <scope>NUCLEOTIDE SEQUENCE [LARGE SCALE GENOMIC DNA]</scope>
    <source>
        <strain evidence="2">CGMCC 4.6997</strain>
    </source>
</reference>
<evidence type="ECO:0000313" key="1">
    <source>
        <dbReference type="EMBL" id="MFC5501825.1"/>
    </source>
</evidence>
<keyword evidence="1" id="KW-0560">Oxidoreductase</keyword>
<dbReference type="PANTHER" id="PTHR42877:SF4">
    <property type="entry name" value="FAD_NAD(P)-BINDING DOMAIN-CONTAINING PROTEIN-RELATED"/>
    <property type="match status" value="1"/>
</dbReference>
<name>A0ABW0NNG8_9MICO</name>
<dbReference type="PRINTS" id="PR00469">
    <property type="entry name" value="PNDRDTASEII"/>
</dbReference>
<dbReference type="InterPro" id="IPR036188">
    <property type="entry name" value="FAD/NAD-bd_sf"/>
</dbReference>
<keyword evidence="1" id="KW-0503">Monooxygenase</keyword>
<comment type="caution">
    <text evidence="1">The sequence shown here is derived from an EMBL/GenBank/DDBJ whole genome shotgun (WGS) entry which is preliminary data.</text>
</comment>
<dbReference type="PANTHER" id="PTHR42877">
    <property type="entry name" value="L-ORNITHINE N(5)-MONOOXYGENASE-RELATED"/>
    <property type="match status" value="1"/>
</dbReference>
<protein>
    <submittedName>
        <fullName evidence="1">Flavin-containing monooxygenase</fullName>
        <ecNumber evidence="1">1.14.13.-</ecNumber>
    </submittedName>
</protein>
<dbReference type="EC" id="1.14.13.-" evidence="1"/>
<proteinExistence type="predicted"/>
<dbReference type="RefSeq" id="WP_386739465.1">
    <property type="nucleotide sequence ID" value="NZ_JBHSMG010000001.1"/>
</dbReference>
<dbReference type="GO" id="GO:0004497">
    <property type="term" value="F:monooxygenase activity"/>
    <property type="evidence" value="ECO:0007669"/>
    <property type="project" value="UniProtKB-KW"/>
</dbReference>
<dbReference type="Proteomes" id="UP001596039">
    <property type="component" value="Unassembled WGS sequence"/>
</dbReference>
<accession>A0ABW0NNG8</accession>
<sequence length="486" mass="52873">MTDETPVAHSDIAIVGAGFAGIGLAIRLQRSGQTDFTVFERAAAVGGTWRDNTYPGVACDIPAHLYSLSFATNPGWSNVFAQGHEIRDYLERTADEVRSRIRLNTPVLDMAWDETRELWMLGTPGGVHTARLLVLACGRLADPYIPRIEALEEFTGEMFHSARWDHDVDLAGKRVAVVGSGASAVQLMPRIAELADHVTLFQRSAPYVVPRVDRAYTDAERALFAKDPDEIPRLRSELFWAAEEGFAERAGDPRRTEAARARALAHLAKGIGDPQLRKLLTPDYEIGCKRVLISNEYYPAFERYGVTLVNSPIAAIDGGTAIGADGTAHEVDVIVFATGFLAAEQPYAAHVHGRSETLAEHWAGGMRAYGSTMVAGFPQLFVLDGPNAGLGHNSAIHMIESQIEFVLQALAGGGTLEVSSTAEQAWTETLDARAESTVWTTGGCDSWYVDPRSGRLTLLWPGFAHEFRAALEEAVLQLTVSNEARS</sequence>
<dbReference type="InterPro" id="IPR051209">
    <property type="entry name" value="FAD-bind_Monooxygenase_sf"/>
</dbReference>
<dbReference type="EMBL" id="JBHSMG010000001">
    <property type="protein sequence ID" value="MFC5501825.1"/>
    <property type="molecule type" value="Genomic_DNA"/>
</dbReference>
<dbReference type="SUPFAM" id="SSF51905">
    <property type="entry name" value="FAD/NAD(P)-binding domain"/>
    <property type="match status" value="2"/>
</dbReference>
<organism evidence="1 2">
    <name type="scientific">Lysinimonas soli</name>
    <dbReference type="NCBI Taxonomy" id="1074233"/>
    <lineage>
        <taxon>Bacteria</taxon>
        <taxon>Bacillati</taxon>
        <taxon>Actinomycetota</taxon>
        <taxon>Actinomycetes</taxon>
        <taxon>Micrococcales</taxon>
        <taxon>Microbacteriaceae</taxon>
        <taxon>Lysinimonas</taxon>
    </lineage>
</organism>
<gene>
    <name evidence="1" type="ORF">ACFPJ4_06175</name>
</gene>
<dbReference type="Pfam" id="PF13738">
    <property type="entry name" value="Pyr_redox_3"/>
    <property type="match status" value="1"/>
</dbReference>
<evidence type="ECO:0000313" key="2">
    <source>
        <dbReference type="Proteomes" id="UP001596039"/>
    </source>
</evidence>
<keyword evidence="2" id="KW-1185">Reference proteome</keyword>